<comment type="caution">
    <text evidence="2">The sequence shown here is derived from an EMBL/GenBank/DDBJ whole genome shotgun (WGS) entry which is preliminary data.</text>
</comment>
<proteinExistence type="predicted"/>
<reference evidence="2" key="1">
    <citation type="submission" date="2021-12" db="EMBL/GenBank/DDBJ databases">
        <authorList>
            <person name="Rodrigo-Torres L."/>
            <person name="Arahal R. D."/>
            <person name="Lucena T."/>
        </authorList>
    </citation>
    <scope>NUCLEOTIDE SEQUENCE</scope>
    <source>
        <strain evidence="2">CECT 8267</strain>
    </source>
</reference>
<feature type="signal peptide" evidence="1">
    <location>
        <begin position="1"/>
        <end position="25"/>
    </location>
</feature>
<feature type="chain" id="PRO_5047202560" evidence="1">
    <location>
        <begin position="26"/>
        <end position="82"/>
    </location>
</feature>
<accession>A0ABN8EL21</accession>
<protein>
    <submittedName>
        <fullName evidence="2">Uncharacterized protein</fullName>
    </submittedName>
</protein>
<dbReference type="EMBL" id="CAKLPX010000002">
    <property type="protein sequence ID" value="CAH0992082.1"/>
    <property type="molecule type" value="Genomic_DNA"/>
</dbReference>
<name>A0ABN8EL21_9GAMM</name>
<dbReference type="Proteomes" id="UP000838100">
    <property type="component" value="Unassembled WGS sequence"/>
</dbReference>
<evidence type="ECO:0000313" key="2">
    <source>
        <dbReference type="EMBL" id="CAH0992082.1"/>
    </source>
</evidence>
<evidence type="ECO:0000256" key="1">
    <source>
        <dbReference type="SAM" id="SignalP"/>
    </source>
</evidence>
<gene>
    <name evidence="2" type="ORF">SIN8267_02197</name>
</gene>
<dbReference type="RefSeq" id="WP_237444778.1">
    <property type="nucleotide sequence ID" value="NZ_CAKLPX010000002.1"/>
</dbReference>
<keyword evidence="3" id="KW-1185">Reference proteome</keyword>
<organism evidence="2 3">
    <name type="scientific">Sinobacterium norvegicum</name>
    <dbReference type="NCBI Taxonomy" id="1641715"/>
    <lineage>
        <taxon>Bacteria</taxon>
        <taxon>Pseudomonadati</taxon>
        <taxon>Pseudomonadota</taxon>
        <taxon>Gammaproteobacteria</taxon>
        <taxon>Cellvibrionales</taxon>
        <taxon>Spongiibacteraceae</taxon>
        <taxon>Sinobacterium</taxon>
    </lineage>
</organism>
<sequence>MQISTRAITSFIVALLSLSSPFALPGEPATAHAVTATITLTVTIPEKTYIAAIDKTIHASPDTTVATVDIHKNLRYRVVQAQ</sequence>
<evidence type="ECO:0000313" key="3">
    <source>
        <dbReference type="Proteomes" id="UP000838100"/>
    </source>
</evidence>
<keyword evidence="1" id="KW-0732">Signal</keyword>